<evidence type="ECO:0000256" key="3">
    <source>
        <dbReference type="ARBA" id="ARBA00022692"/>
    </source>
</evidence>
<evidence type="ECO:0000256" key="2">
    <source>
        <dbReference type="ARBA" id="ARBA00022475"/>
    </source>
</evidence>
<dbReference type="Pfam" id="PF01618">
    <property type="entry name" value="MotA_ExbB"/>
    <property type="match status" value="1"/>
</dbReference>
<evidence type="ECO:0000256" key="7">
    <source>
        <dbReference type="SAM" id="Phobius"/>
    </source>
</evidence>
<dbReference type="GO" id="GO:0005886">
    <property type="term" value="C:plasma membrane"/>
    <property type="evidence" value="ECO:0007669"/>
    <property type="project" value="UniProtKB-SubCell"/>
</dbReference>
<keyword evidence="6" id="KW-0813">Transport</keyword>
<keyword evidence="4 7" id="KW-1133">Transmembrane helix</keyword>
<keyword evidence="3 7" id="KW-0812">Transmembrane</keyword>
<keyword evidence="6" id="KW-0653">Protein transport</keyword>
<protein>
    <recommendedName>
        <fullName evidence="8">MotA/TolQ/ExbB proton channel domain-containing protein</fullName>
    </recommendedName>
</protein>
<sequence>MNKNSARNTLFQIVFLLIAIAALLFVFKSQFATLYTSGDISFIGFILNGIVIVLFLLGMLRMVIVLLRYVNEYQTLRRLIGYLQENAADPVVRLSSNALSVKRYEYIHWINQQGSTVNQAALAATLNANESSRLTLIRFIHSILILTGVFGTVVSLSFALVGASSLLGSPEGSKEMGVVIGGMSSALSTTMTAIVCFIIYAYFYLRLNDSRVQLLSGIEDATTLYMLPKISHSEESLIRHVANLTLSLNKTAERITEAEGKFIAAADQLQMATKALHKDVDKAGLNEVLSVLREGFRLSDADTHPKETIADIEPIDKPREKPSTRIFTRGLAS</sequence>
<evidence type="ECO:0000256" key="5">
    <source>
        <dbReference type="ARBA" id="ARBA00023136"/>
    </source>
</evidence>
<organism evidence="9">
    <name type="scientific">Leucothrix mucor</name>
    <dbReference type="NCBI Taxonomy" id="45248"/>
    <lineage>
        <taxon>Bacteria</taxon>
        <taxon>Pseudomonadati</taxon>
        <taxon>Pseudomonadota</taxon>
        <taxon>Gammaproteobacteria</taxon>
        <taxon>Thiotrichales</taxon>
        <taxon>Thiotrichaceae</taxon>
        <taxon>Leucothrix</taxon>
    </lineage>
</organism>
<evidence type="ECO:0000259" key="8">
    <source>
        <dbReference type="Pfam" id="PF01618"/>
    </source>
</evidence>
<comment type="similarity">
    <text evidence="6">Belongs to the exbB/tolQ family.</text>
</comment>
<evidence type="ECO:0000256" key="1">
    <source>
        <dbReference type="ARBA" id="ARBA00004651"/>
    </source>
</evidence>
<comment type="caution">
    <text evidence="9">The sequence shown here is derived from an EMBL/GenBank/DDBJ whole genome shotgun (WGS) entry which is preliminary data.</text>
</comment>
<evidence type="ECO:0000313" key="9">
    <source>
        <dbReference type="EMBL" id="HFC93219.1"/>
    </source>
</evidence>
<dbReference type="EMBL" id="DRMS01000391">
    <property type="protein sequence ID" value="HFC93219.1"/>
    <property type="molecule type" value="Genomic_DNA"/>
</dbReference>
<dbReference type="Proteomes" id="UP000885750">
    <property type="component" value="Unassembled WGS sequence"/>
</dbReference>
<comment type="subcellular location">
    <subcellularLocation>
        <location evidence="1">Cell membrane</location>
        <topology evidence="1">Multi-pass membrane protein</topology>
    </subcellularLocation>
    <subcellularLocation>
        <location evidence="6">Membrane</location>
        <topology evidence="6">Multi-pass membrane protein</topology>
    </subcellularLocation>
</comment>
<name>A0A7V2T4B2_LEUMU</name>
<dbReference type="InterPro" id="IPR002898">
    <property type="entry name" value="MotA_ExbB_proton_chnl"/>
</dbReference>
<evidence type="ECO:0000256" key="6">
    <source>
        <dbReference type="RuleBase" id="RU004057"/>
    </source>
</evidence>
<feature type="domain" description="MotA/TolQ/ExbB proton channel" evidence="8">
    <location>
        <begin position="119"/>
        <end position="210"/>
    </location>
</feature>
<accession>A0A7V2T4B2</accession>
<reference evidence="9" key="1">
    <citation type="journal article" date="2020" name="mSystems">
        <title>Genome- and Community-Level Interaction Insights into Carbon Utilization and Element Cycling Functions of Hydrothermarchaeota in Hydrothermal Sediment.</title>
        <authorList>
            <person name="Zhou Z."/>
            <person name="Liu Y."/>
            <person name="Xu W."/>
            <person name="Pan J."/>
            <person name="Luo Z.H."/>
            <person name="Li M."/>
        </authorList>
    </citation>
    <scope>NUCLEOTIDE SEQUENCE [LARGE SCALE GENOMIC DNA]</scope>
    <source>
        <strain evidence="9">HyVt-493</strain>
    </source>
</reference>
<dbReference type="AlphaFoldDB" id="A0A7V2T4B2"/>
<dbReference type="GO" id="GO:0015031">
    <property type="term" value="P:protein transport"/>
    <property type="evidence" value="ECO:0007669"/>
    <property type="project" value="UniProtKB-KW"/>
</dbReference>
<evidence type="ECO:0000256" key="4">
    <source>
        <dbReference type="ARBA" id="ARBA00022989"/>
    </source>
</evidence>
<gene>
    <name evidence="9" type="ORF">ENJ51_10460</name>
</gene>
<feature type="transmembrane region" description="Helical" evidence="7">
    <location>
        <begin position="42"/>
        <end position="70"/>
    </location>
</feature>
<keyword evidence="2" id="KW-1003">Cell membrane</keyword>
<feature type="transmembrane region" description="Helical" evidence="7">
    <location>
        <begin position="179"/>
        <end position="205"/>
    </location>
</feature>
<proteinExistence type="inferred from homology"/>
<keyword evidence="5 7" id="KW-0472">Membrane</keyword>
<feature type="transmembrane region" description="Helical" evidence="7">
    <location>
        <begin position="143"/>
        <end position="167"/>
    </location>
</feature>